<proteinExistence type="inferred from homology"/>
<dbReference type="InterPro" id="IPR036026">
    <property type="entry name" value="Seven-hairpin_glycosidases"/>
</dbReference>
<name>A0A4Q2DEP4_9AGAR</name>
<evidence type="ECO:0000256" key="1">
    <source>
        <dbReference type="ARBA" id="ARBA00001913"/>
    </source>
</evidence>
<dbReference type="EMBL" id="SDEE01000382">
    <property type="protein sequence ID" value="RXW16985.1"/>
    <property type="molecule type" value="Genomic_DNA"/>
</dbReference>
<dbReference type="GO" id="GO:0005975">
    <property type="term" value="P:carbohydrate metabolic process"/>
    <property type="evidence" value="ECO:0007669"/>
    <property type="project" value="InterPro"/>
</dbReference>
<dbReference type="InterPro" id="IPR029058">
    <property type="entry name" value="AB_hydrolase_fold"/>
</dbReference>
<evidence type="ECO:0000256" key="9">
    <source>
        <dbReference type="ARBA" id="ARBA00022837"/>
    </source>
</evidence>
<dbReference type="SUPFAM" id="SSF48225">
    <property type="entry name" value="Seven-hairpin glycosidases"/>
    <property type="match status" value="1"/>
</dbReference>
<dbReference type="InterPro" id="IPR018202">
    <property type="entry name" value="Ser_caboxypep_ser_AS"/>
</dbReference>
<feature type="active site" description="Proton donor" evidence="14">
    <location>
        <position position="176"/>
    </location>
</feature>
<dbReference type="EC" id="3.2.1.-" evidence="16"/>
<evidence type="ECO:0000256" key="6">
    <source>
        <dbReference type="ARBA" id="ARBA00022670"/>
    </source>
</evidence>
<comment type="catalytic activity">
    <reaction evidence="12">
        <text>N(4)-(alpha-D-Man-(1-&gt;2)-alpha-D-Man-(1-&gt;2)-alpha-D-Man-(1-&gt;3)-[alpha-D-Man-(1-&gt;3)-[alpha-D-Man-(1-&gt;2)-alpha-D-Man-(1-&gt;6)]-alpha-D-Man-(1-&gt;6)]-beta-D-Man-(1-&gt;4)-beta-D-GlcNAc-(1-&gt;4)-beta-D-GlcNAc)-L-asparaginyl-[protein] (N-glucan mannose isomer 8A1,2,3B1,3) + 3 H2O = N(4)-(alpha-D-Man-(1-&gt;3)-[alpha-D-Man-(1-&gt;3)-[alpha-D-Man-(1-&gt;6)]-alpha-D-Man-(1-&gt;6)]-beta-D-Man-(1-&gt;4)-beta-D-GlcNAc-(1-&gt;4)-beta-D-GlcNAc)-L-asparaginyl-[protein] (N-glucan mannose isomer 5A1,2) + 3 beta-D-mannose</text>
        <dbReference type="Rhea" id="RHEA:56028"/>
        <dbReference type="Rhea" id="RHEA-COMP:14358"/>
        <dbReference type="Rhea" id="RHEA-COMP:14367"/>
        <dbReference type="ChEBI" id="CHEBI:15377"/>
        <dbReference type="ChEBI" id="CHEBI:28563"/>
        <dbReference type="ChEBI" id="CHEBI:59087"/>
        <dbReference type="ChEBI" id="CHEBI:60628"/>
        <dbReference type="EC" id="3.2.1.113"/>
    </reaction>
</comment>
<keyword evidence="16" id="KW-0326">Glycosidase</keyword>
<evidence type="ECO:0000256" key="13">
    <source>
        <dbReference type="ARBA" id="ARBA00048605"/>
    </source>
</evidence>
<dbReference type="Gene3D" id="3.40.50.1820">
    <property type="entry name" value="alpha/beta hydrolase"/>
    <property type="match status" value="1"/>
</dbReference>
<evidence type="ECO:0000256" key="14">
    <source>
        <dbReference type="PIRSR" id="PIRSR601382-1"/>
    </source>
</evidence>
<keyword evidence="8 16" id="KW-0378">Hydrolase</keyword>
<evidence type="ECO:0000256" key="7">
    <source>
        <dbReference type="ARBA" id="ARBA00022723"/>
    </source>
</evidence>
<dbReference type="GO" id="GO:0004185">
    <property type="term" value="F:serine-type carboxypeptidase activity"/>
    <property type="evidence" value="ECO:0007669"/>
    <property type="project" value="InterPro"/>
</dbReference>
<feature type="active site" evidence="14">
    <location>
        <position position="486"/>
    </location>
</feature>
<evidence type="ECO:0000256" key="3">
    <source>
        <dbReference type="ARBA" id="ARBA00007658"/>
    </source>
</evidence>
<evidence type="ECO:0000256" key="8">
    <source>
        <dbReference type="ARBA" id="ARBA00022801"/>
    </source>
</evidence>
<reference evidence="18 19" key="1">
    <citation type="submission" date="2019-01" db="EMBL/GenBank/DDBJ databases">
        <title>Draft genome sequence of Psathyrella aberdarensis IHI B618.</title>
        <authorList>
            <person name="Buettner E."/>
            <person name="Kellner H."/>
        </authorList>
    </citation>
    <scope>NUCLEOTIDE SEQUENCE [LARGE SCALE GENOMIC DNA]</scope>
    <source>
        <strain evidence="18 19">IHI B618</strain>
    </source>
</reference>
<sequence>MSDTNLRKRATTLTGDEDQLQYADRTRDDDRVLKQPKLGRSSTVVLSGMMKDLHGMEQFLGPGLYGPPHWQAIPAKDSRILANYTADEPKRDAIVAAFRHAWEAYERDAMGSDEYHPIAHKGSNLTSSGGIGYFIIDTLDTMQLMNLTEYYTRARAWIASPASLSFDQDGKFNTFETTIRVLGGLLSAYHLSDEDPVFLERAVDLADRLVAAFETPTGLPLPMVNLKQRKGVGEEYNQWMVSTAEAATLQLEFRYLSYLTDNEEYWYKAEKVMKVVKDAKTEMQLAPIYIGAQNGQFIMSDIRLGSRGDSYYEYLLKQYLQTDRTEEVYRQMYQETMDAARTTLIRKGVNKGNIYTFELIPERQAEGGLNWRLYPKQDHLVCFLGGSLMLGAVRSRAFVDKVSVPPRADELSDVGKSDWALGYELIETCMDTYDSPTGLSPEIAHFYIEDDGRDWSENAGHDWYVKGMEFPGNPPSYDARYILRPETVESLFIAFRLTGDQRYRDYGWKIFQAIERNCKIESGGYVSILDVMNKESEKEDKMETFFLSETLKYLYLLFSDSSVLPLDREFFLQFRLHFLFANANLALLIFATCVPIFLLVLKACVLTWAWSARDGGYEGPSQAVMSADYDSGLFTPLEDLHILSETQYTTLKHPVFPRHGVRIKKTKFCDGGVNSYTGYIDVEARHLFFYFFESRNDPDKDDVIMWTNGGPGASSSLGLFMELGPCRVLDENGPKFHPESWNSRANIFFIDQPVSVGFSYAEYGEHVGTTEEAAKDIAAFVHVFFEHFTKFKGRPFHMAGESYGGRYIPVFASYVYDQNQKLEEAGLTPINLASVMIGNGLTDFYTMATSYYDMACTPVSAPPVLDITTCVRMKQAVPRCKKALKESCVDIFDEFSCQAALAFCGNEISTPFSLSGKNPYDISRDCEGEITETFCYPVTKHISEYLDRPEVRKKIGVDRSIKSNFSSVSWELNNEFFLNMDEFRPTYLYISALLERGVRALIYVGANDWICNHVGNERWTLDLEWSGQQNFSSQPLRDWYVDGKRAGRTRGSGGLTFATIDGAGHMVRNNTIILVLWH</sequence>
<evidence type="ECO:0000256" key="17">
    <source>
        <dbReference type="SAM" id="Phobius"/>
    </source>
</evidence>
<evidence type="ECO:0000313" key="18">
    <source>
        <dbReference type="EMBL" id="RXW16985.1"/>
    </source>
</evidence>
<comment type="similarity">
    <text evidence="4">Belongs to the peptidase S10 family.</text>
</comment>
<protein>
    <recommendedName>
        <fullName evidence="16">alpha-1,2-Mannosidase</fullName>
        <ecNumber evidence="16">3.2.1.-</ecNumber>
    </recommendedName>
</protein>
<evidence type="ECO:0000256" key="2">
    <source>
        <dbReference type="ARBA" id="ARBA00004922"/>
    </source>
</evidence>
<feature type="transmembrane region" description="Helical" evidence="17">
    <location>
        <begin position="578"/>
        <end position="601"/>
    </location>
</feature>
<dbReference type="PROSITE" id="PS00131">
    <property type="entry name" value="CARBOXYPEPT_SER_SER"/>
    <property type="match status" value="1"/>
</dbReference>
<dbReference type="InterPro" id="IPR001563">
    <property type="entry name" value="Peptidase_S10"/>
</dbReference>
<organism evidence="18 19">
    <name type="scientific">Candolleomyces aberdarensis</name>
    <dbReference type="NCBI Taxonomy" id="2316362"/>
    <lineage>
        <taxon>Eukaryota</taxon>
        <taxon>Fungi</taxon>
        <taxon>Dikarya</taxon>
        <taxon>Basidiomycota</taxon>
        <taxon>Agaricomycotina</taxon>
        <taxon>Agaricomycetes</taxon>
        <taxon>Agaricomycetidae</taxon>
        <taxon>Agaricales</taxon>
        <taxon>Agaricineae</taxon>
        <taxon>Psathyrellaceae</taxon>
        <taxon>Candolleomyces</taxon>
    </lineage>
</organism>
<dbReference type="Pfam" id="PF00450">
    <property type="entry name" value="Peptidase_S10"/>
    <property type="match status" value="1"/>
</dbReference>
<evidence type="ECO:0000256" key="11">
    <source>
        <dbReference type="ARBA" id="ARBA00023180"/>
    </source>
</evidence>
<evidence type="ECO:0000256" key="12">
    <source>
        <dbReference type="ARBA" id="ARBA00047669"/>
    </source>
</evidence>
<comment type="caution">
    <text evidence="18">The sequence shown here is derived from an EMBL/GenBank/DDBJ whole genome shotgun (WGS) entry which is preliminary data.</text>
</comment>
<dbReference type="InterPro" id="IPR001382">
    <property type="entry name" value="Glyco_hydro_47"/>
</dbReference>
<dbReference type="Pfam" id="PF01532">
    <property type="entry name" value="Glyco_hydro_47"/>
    <property type="match status" value="1"/>
</dbReference>
<dbReference type="Gene3D" id="1.10.287.410">
    <property type="match status" value="1"/>
</dbReference>
<evidence type="ECO:0000313" key="19">
    <source>
        <dbReference type="Proteomes" id="UP000290288"/>
    </source>
</evidence>
<evidence type="ECO:0000256" key="5">
    <source>
        <dbReference type="ARBA" id="ARBA00022645"/>
    </source>
</evidence>
<dbReference type="SUPFAM" id="SSF53474">
    <property type="entry name" value="alpha/beta-Hydrolases"/>
    <property type="match status" value="1"/>
</dbReference>
<evidence type="ECO:0000256" key="15">
    <source>
        <dbReference type="PIRSR" id="PIRSR601382-3"/>
    </source>
</evidence>
<keyword evidence="17" id="KW-0812">Transmembrane</keyword>
<evidence type="ECO:0000256" key="4">
    <source>
        <dbReference type="ARBA" id="ARBA00009431"/>
    </source>
</evidence>
<dbReference type="OrthoDB" id="8118055at2759"/>
<dbReference type="GO" id="GO:0004571">
    <property type="term" value="F:mannosyl-oligosaccharide 1,2-alpha-mannosidase activity"/>
    <property type="evidence" value="ECO:0007669"/>
    <property type="project" value="UniProtKB-EC"/>
</dbReference>
<keyword evidence="17" id="KW-0472">Membrane</keyword>
<feature type="active site" evidence="14">
    <location>
        <position position="309"/>
    </location>
</feature>
<dbReference type="PANTHER" id="PTHR11742:SF55">
    <property type="entry name" value="ENDOPLASMIC RETICULUM MANNOSYL-OLIGOSACCHARIDE 1,2-ALPHA-MANNOSIDASE"/>
    <property type="match status" value="1"/>
</dbReference>
<comment type="pathway">
    <text evidence="2">Protein modification; protein glycosylation.</text>
</comment>
<evidence type="ECO:0000256" key="16">
    <source>
        <dbReference type="RuleBase" id="RU361193"/>
    </source>
</evidence>
<comment type="cofactor">
    <cofactor evidence="1">
        <name>Ca(2+)</name>
        <dbReference type="ChEBI" id="CHEBI:29108"/>
    </cofactor>
</comment>
<dbReference type="PRINTS" id="PR00747">
    <property type="entry name" value="GLYHDRLASE47"/>
</dbReference>
<dbReference type="PANTHER" id="PTHR11742">
    <property type="entry name" value="MANNOSYL-OLIGOSACCHARIDE ALPHA-1,2-MANNOSIDASE-RELATED"/>
    <property type="match status" value="1"/>
</dbReference>
<keyword evidence="10 15" id="KW-1015">Disulfide bond</keyword>
<dbReference type="GO" id="GO:0036503">
    <property type="term" value="P:ERAD pathway"/>
    <property type="evidence" value="ECO:0007669"/>
    <property type="project" value="UniProtKB-ARBA"/>
</dbReference>
<keyword evidence="7" id="KW-0479">Metal-binding</keyword>
<keyword evidence="6" id="KW-0645">Protease</keyword>
<dbReference type="InterPro" id="IPR050749">
    <property type="entry name" value="Glycosyl_Hydrolase_47"/>
</dbReference>
<keyword evidence="19" id="KW-1185">Reference proteome</keyword>
<comment type="similarity">
    <text evidence="3 16">Belongs to the glycosyl hydrolase 47 family.</text>
</comment>
<dbReference type="AlphaFoldDB" id="A0A4Q2DEP4"/>
<dbReference type="GO" id="GO:0016020">
    <property type="term" value="C:membrane"/>
    <property type="evidence" value="ECO:0007669"/>
    <property type="project" value="InterPro"/>
</dbReference>
<dbReference type="GO" id="GO:0005783">
    <property type="term" value="C:endoplasmic reticulum"/>
    <property type="evidence" value="ECO:0007669"/>
    <property type="project" value="TreeGrafter"/>
</dbReference>
<keyword evidence="5" id="KW-0121">Carboxypeptidase</keyword>
<evidence type="ECO:0000256" key="10">
    <source>
        <dbReference type="ARBA" id="ARBA00023157"/>
    </source>
</evidence>
<feature type="disulfide bond" evidence="15">
    <location>
        <begin position="382"/>
        <end position="429"/>
    </location>
</feature>
<keyword evidence="11" id="KW-0325">Glycoprotein</keyword>
<dbReference type="InterPro" id="IPR012341">
    <property type="entry name" value="6hp_glycosidase-like_sf"/>
</dbReference>
<dbReference type="GO" id="GO:0005509">
    <property type="term" value="F:calcium ion binding"/>
    <property type="evidence" value="ECO:0007669"/>
    <property type="project" value="InterPro"/>
</dbReference>
<keyword evidence="9" id="KW-0106">Calcium</keyword>
<dbReference type="STRING" id="2316362.A0A4Q2DEP4"/>
<keyword evidence="17" id="KW-1133">Transmembrane helix</keyword>
<dbReference type="Gene3D" id="1.50.10.10">
    <property type="match status" value="1"/>
</dbReference>
<dbReference type="Proteomes" id="UP000290288">
    <property type="component" value="Unassembled WGS sequence"/>
</dbReference>
<comment type="catalytic activity">
    <reaction evidence="13">
        <text>N(4)-(alpha-D-Man-(1-&gt;2)-alpha-D-Man-(1-&gt;2)-alpha-D-Man-(1-&gt;3)-[alpha-D-Man-(1-&gt;2)-alpha-D-Man-(1-&gt;3)-[alpha-D-Man-(1-&gt;2)-alpha-D-Man-(1-&gt;6)]-alpha-D-Man-(1-&gt;6)]-beta-D-Man-(1-&gt;4)-beta-D-GlcNAc-(1-&gt;4)-beta-D-GlcNAc)-L-asparaginyl-[protein] (N-glucan mannose isomer 9A1,2,3B1,2,3) + 4 H2O = N(4)-(alpha-D-Man-(1-&gt;3)-[alpha-D-Man-(1-&gt;3)-[alpha-D-Man-(1-&gt;6)]-alpha-D-Man-(1-&gt;6)]-beta-D-Man-(1-&gt;4)-beta-D-GlcNAc-(1-&gt;4)-beta-D-GlcNAc)-L-asparaginyl-[protein] (N-glucan mannose isomer 5A1,2) + 4 beta-D-mannose</text>
        <dbReference type="Rhea" id="RHEA:56008"/>
        <dbReference type="Rhea" id="RHEA-COMP:14356"/>
        <dbReference type="Rhea" id="RHEA-COMP:14367"/>
        <dbReference type="ChEBI" id="CHEBI:15377"/>
        <dbReference type="ChEBI" id="CHEBI:28563"/>
        <dbReference type="ChEBI" id="CHEBI:59087"/>
        <dbReference type="ChEBI" id="CHEBI:139493"/>
        <dbReference type="EC" id="3.2.1.113"/>
    </reaction>
</comment>
<feature type="active site" description="Proton donor" evidence="14">
    <location>
        <position position="442"/>
    </location>
</feature>
<gene>
    <name evidence="18" type="ORF">EST38_g8869</name>
</gene>
<accession>A0A4Q2DEP4</accession>